<feature type="signal peptide" evidence="15">
    <location>
        <begin position="1"/>
        <end position="17"/>
    </location>
</feature>
<keyword evidence="8" id="KW-0106">Calcium</keyword>
<gene>
    <name evidence="17" type="ORF">M0811_08964</name>
</gene>
<proteinExistence type="inferred from homology"/>
<keyword evidence="7" id="KW-0378">Hydrolase</keyword>
<feature type="domain" description="Glycosyl hydrolase family 13 catalytic" evidence="16">
    <location>
        <begin position="31"/>
        <end position="370"/>
    </location>
</feature>
<dbReference type="InterPro" id="IPR013780">
    <property type="entry name" value="Glyco_hydro_b"/>
</dbReference>
<dbReference type="GO" id="GO:0005975">
    <property type="term" value="P:carbohydrate metabolic process"/>
    <property type="evidence" value="ECO:0007669"/>
    <property type="project" value="InterPro"/>
</dbReference>
<accession>A0A9Q0LLE1</accession>
<evidence type="ECO:0000256" key="5">
    <source>
        <dbReference type="ARBA" id="ARBA00022723"/>
    </source>
</evidence>
<evidence type="ECO:0000256" key="6">
    <source>
        <dbReference type="ARBA" id="ARBA00022729"/>
    </source>
</evidence>
<reference evidence="17" key="1">
    <citation type="submission" date="2022-10" db="EMBL/GenBank/DDBJ databases">
        <title>Novel sulphate-reducing endosymbionts in the free-living metamonad Anaeramoeba.</title>
        <authorList>
            <person name="Jerlstrom-Hultqvist J."/>
            <person name="Cepicka I."/>
            <person name="Gallot-Lavallee L."/>
            <person name="Salas-Leiva D."/>
            <person name="Curtis B.A."/>
            <person name="Zahonova K."/>
            <person name="Pipaliya S."/>
            <person name="Dacks J."/>
            <person name="Roger A.J."/>
        </authorList>
    </citation>
    <scope>NUCLEOTIDE SEQUENCE</scope>
    <source>
        <strain evidence="17">BMAN</strain>
    </source>
</reference>
<evidence type="ECO:0000313" key="18">
    <source>
        <dbReference type="Proteomes" id="UP001149090"/>
    </source>
</evidence>
<dbReference type="GO" id="GO:0005509">
    <property type="term" value="F:calcium ion binding"/>
    <property type="evidence" value="ECO:0007669"/>
    <property type="project" value="InterPro"/>
</dbReference>
<evidence type="ECO:0000256" key="13">
    <source>
        <dbReference type="PIRSR" id="PIRSR001024-4"/>
    </source>
</evidence>
<dbReference type="Gene3D" id="3.20.20.80">
    <property type="entry name" value="Glycosidases"/>
    <property type="match status" value="1"/>
</dbReference>
<dbReference type="EMBL" id="JAPDFW010000076">
    <property type="protein sequence ID" value="KAJ5073280.1"/>
    <property type="molecule type" value="Genomic_DNA"/>
</dbReference>
<dbReference type="Proteomes" id="UP001149090">
    <property type="component" value="Unassembled WGS sequence"/>
</dbReference>
<dbReference type="Gene3D" id="2.60.40.1180">
    <property type="entry name" value="Golgi alpha-mannosidase II"/>
    <property type="match status" value="1"/>
</dbReference>
<dbReference type="InterPro" id="IPR006047">
    <property type="entry name" value="GH13_cat_dom"/>
</dbReference>
<feature type="binding site" evidence="14">
    <location>
        <position position="93"/>
    </location>
    <ligand>
        <name>substrate</name>
    </ligand>
</feature>
<evidence type="ECO:0000256" key="3">
    <source>
        <dbReference type="ARBA" id="ARBA00008061"/>
    </source>
</evidence>
<evidence type="ECO:0000256" key="12">
    <source>
        <dbReference type="PIRSR" id="PIRSR001024-2"/>
    </source>
</evidence>
<feature type="active site" description="Proton donor" evidence="11">
    <location>
        <position position="232"/>
    </location>
</feature>
<feature type="binding site" evidence="14">
    <location>
        <position position="206"/>
    </location>
    <ligand>
        <name>substrate</name>
    </ligand>
</feature>
<dbReference type="PANTHER" id="PTHR10357:SF215">
    <property type="entry name" value="ALPHA-AMYLASE 1"/>
    <property type="match status" value="1"/>
</dbReference>
<evidence type="ECO:0000256" key="11">
    <source>
        <dbReference type="PIRSR" id="PIRSR001024-1"/>
    </source>
</evidence>
<dbReference type="EC" id="3.2.1.1" evidence="4"/>
<dbReference type="InterPro" id="IPR013777">
    <property type="entry name" value="A-amylase-like"/>
</dbReference>
<comment type="similarity">
    <text evidence="3">Belongs to the glycosyl hydrolase 13 family.</text>
</comment>
<dbReference type="CDD" id="cd11319">
    <property type="entry name" value="AmyAc_euk_AmyA"/>
    <property type="match status" value="1"/>
</dbReference>
<evidence type="ECO:0000256" key="1">
    <source>
        <dbReference type="ARBA" id="ARBA00000548"/>
    </source>
</evidence>
<keyword evidence="10" id="KW-0326">Glycosidase</keyword>
<dbReference type="OMA" id="AHNWLFT"/>
<keyword evidence="9" id="KW-0119">Carbohydrate metabolism</keyword>
<feature type="binding site" evidence="14">
    <location>
        <position position="236"/>
    </location>
    <ligand>
        <name>substrate</name>
    </ligand>
</feature>
<keyword evidence="13" id="KW-1015">Disulfide bond</keyword>
<name>A0A9Q0LLE1_ANAIG</name>
<keyword evidence="6 15" id="KW-0732">Signal</keyword>
<feature type="binding site" evidence="14">
    <location>
        <position position="132"/>
    </location>
    <ligand>
        <name>substrate</name>
    </ligand>
</feature>
<evidence type="ECO:0000256" key="14">
    <source>
        <dbReference type="PIRSR" id="PIRSR001024-5"/>
    </source>
</evidence>
<protein>
    <recommendedName>
        <fullName evidence="4">alpha-amylase</fullName>
        <ecNumber evidence="4">3.2.1.1</ecNumber>
    </recommendedName>
</protein>
<evidence type="ECO:0000259" key="16">
    <source>
        <dbReference type="SMART" id="SM00642"/>
    </source>
</evidence>
<evidence type="ECO:0000256" key="15">
    <source>
        <dbReference type="SAM" id="SignalP"/>
    </source>
</evidence>
<evidence type="ECO:0000256" key="2">
    <source>
        <dbReference type="ARBA" id="ARBA00001913"/>
    </source>
</evidence>
<evidence type="ECO:0000256" key="10">
    <source>
        <dbReference type="ARBA" id="ARBA00023295"/>
    </source>
</evidence>
<dbReference type="FunFam" id="3.20.20.80:FF:000120">
    <property type="entry name" value="Alpha-amylase A"/>
    <property type="match status" value="1"/>
</dbReference>
<evidence type="ECO:0000256" key="8">
    <source>
        <dbReference type="ARBA" id="ARBA00022837"/>
    </source>
</evidence>
<comment type="catalytic activity">
    <reaction evidence="1">
        <text>Endohydrolysis of (1-&gt;4)-alpha-D-glucosidic linkages in polysaccharides containing three or more (1-&gt;4)-alpha-linked D-glucose units.</text>
        <dbReference type="EC" id="3.2.1.1"/>
    </reaction>
</comment>
<feature type="binding site" evidence="14">
    <location>
        <position position="345"/>
    </location>
    <ligand>
        <name>substrate</name>
    </ligand>
</feature>
<evidence type="ECO:0000256" key="4">
    <source>
        <dbReference type="ARBA" id="ARBA00012595"/>
    </source>
</evidence>
<feature type="site" description="Transition state stabilizer" evidence="12">
    <location>
        <position position="298"/>
    </location>
</feature>
<dbReference type="OrthoDB" id="1740265at2759"/>
<comment type="cofactor">
    <cofactor evidence="2">
        <name>Ca(2+)</name>
        <dbReference type="ChEBI" id="CHEBI:29108"/>
    </cofactor>
</comment>
<organism evidence="17 18">
    <name type="scientific">Anaeramoeba ignava</name>
    <name type="common">Anaerobic marine amoeba</name>
    <dbReference type="NCBI Taxonomy" id="1746090"/>
    <lineage>
        <taxon>Eukaryota</taxon>
        <taxon>Metamonada</taxon>
        <taxon>Anaeramoebidae</taxon>
        <taxon>Anaeramoeba</taxon>
    </lineage>
</organism>
<feature type="active site" description="Nucleophile" evidence="11">
    <location>
        <position position="208"/>
    </location>
</feature>
<feature type="disulfide bond" evidence="13">
    <location>
        <begin position="156"/>
        <end position="170"/>
    </location>
</feature>
<evidence type="ECO:0000256" key="7">
    <source>
        <dbReference type="ARBA" id="ARBA00022801"/>
    </source>
</evidence>
<comment type="caution">
    <text evidence="17">The sequence shown here is derived from an EMBL/GenBank/DDBJ whole genome shotgun (WGS) entry which is preliminary data.</text>
</comment>
<dbReference type="InterPro" id="IPR017853">
    <property type="entry name" value="GH"/>
</dbReference>
<dbReference type="SUPFAM" id="SSF51011">
    <property type="entry name" value="Glycosyl hydrolase domain"/>
    <property type="match status" value="1"/>
</dbReference>
<dbReference type="SMART" id="SM00642">
    <property type="entry name" value="Aamy"/>
    <property type="match status" value="1"/>
</dbReference>
<dbReference type="Pfam" id="PF00128">
    <property type="entry name" value="Alpha-amylase"/>
    <property type="match status" value="1"/>
</dbReference>
<dbReference type="GO" id="GO:0004556">
    <property type="term" value="F:alpha-amylase activity"/>
    <property type="evidence" value="ECO:0007669"/>
    <property type="project" value="UniProtKB-EC"/>
</dbReference>
<dbReference type="SUPFAM" id="SSF51445">
    <property type="entry name" value="(Trans)glycosidases"/>
    <property type="match status" value="1"/>
</dbReference>
<keyword evidence="18" id="KW-1185">Reference proteome</keyword>
<feature type="chain" id="PRO_5040125465" description="alpha-amylase" evidence="15">
    <location>
        <begin position="18"/>
        <end position="457"/>
    </location>
</feature>
<evidence type="ECO:0000313" key="17">
    <source>
        <dbReference type="EMBL" id="KAJ5073280.1"/>
    </source>
</evidence>
<dbReference type="AlphaFoldDB" id="A0A9Q0LLE1"/>
<keyword evidence="5" id="KW-0479">Metal-binding</keyword>
<sequence length="457" mass="51938">MLQKVFLVLFFFSIVFSHSASEWKQSRVIYQLLTDRFAKTTGNTGSCADLSNYCGGTFQGIINHLDYIKGMGFNAIWISPIPKNTEGGYHGYWQQDIYEVNPHFGSADDLTNLIKAAHDKGIWVMGDVVANHVGNVDMDFAAITPFNTSDSYHSKCQIVDWNNQWQVENCRLCNLPDLAQENAFVKTTLLNWVHDIVQNYGFDGLRIDTTQEVPKDFWTLYSQSAGVYTVGEIYNGDVGYVAGYQGCIDATLSYPLYFTLISVFANKQSMYQIQSEYEAYASNFPDMSILGTFIDNHDQPRFLDLNGDYTSYKNAIAFVLMAEGIPIIYYGTEQGFAGASDPNNREDLWRSGYNENSELYQYIKQINEFRTSSKFDNTQKQIQRYADDNFYAFTRGTVFAAFTNKGTNGQVSRLITYHPYSDGTKLCNLFDLSDCFVVNNGQFTINLNGLPKIYYEV</sequence>
<evidence type="ECO:0000256" key="9">
    <source>
        <dbReference type="ARBA" id="ARBA00023277"/>
    </source>
</evidence>
<dbReference type="PIRSF" id="PIRSF001024">
    <property type="entry name" value="Alph-amyl_fung"/>
    <property type="match status" value="1"/>
</dbReference>
<feature type="binding site" evidence="14">
    <location>
        <position position="298"/>
    </location>
    <ligand>
        <name>substrate</name>
    </ligand>
</feature>
<dbReference type="PANTHER" id="PTHR10357">
    <property type="entry name" value="ALPHA-AMYLASE FAMILY MEMBER"/>
    <property type="match status" value="1"/>
</dbReference>